<dbReference type="SUPFAM" id="SSF54928">
    <property type="entry name" value="RNA-binding domain, RBD"/>
    <property type="match status" value="1"/>
</dbReference>
<keyword evidence="1 2" id="KW-0694">RNA-binding</keyword>
<gene>
    <name evidence="5" type="ORF">IPOD504_LOCUS12818</name>
</gene>
<reference evidence="5" key="1">
    <citation type="submission" date="2022-03" db="EMBL/GenBank/DDBJ databases">
        <authorList>
            <person name="Martin H S."/>
        </authorList>
    </citation>
    <scope>NUCLEOTIDE SEQUENCE</scope>
</reference>
<dbReference type="Pfam" id="PF16012">
    <property type="entry name" value="DUF4780"/>
    <property type="match status" value="3"/>
</dbReference>
<feature type="region of interest" description="Disordered" evidence="3">
    <location>
        <begin position="1"/>
        <end position="36"/>
    </location>
</feature>
<dbReference type="InterPro" id="IPR050441">
    <property type="entry name" value="RBM"/>
</dbReference>
<keyword evidence="6" id="KW-1185">Reference proteome</keyword>
<feature type="region of interest" description="Disordered" evidence="3">
    <location>
        <begin position="117"/>
        <end position="146"/>
    </location>
</feature>
<feature type="compositionally biased region" description="Polar residues" evidence="3">
    <location>
        <begin position="1"/>
        <end position="10"/>
    </location>
</feature>
<evidence type="ECO:0000259" key="4">
    <source>
        <dbReference type="PROSITE" id="PS50102"/>
    </source>
</evidence>
<dbReference type="PANTHER" id="PTHR48034">
    <property type="entry name" value="TRANSFORMER-2 SEX-DETERMINING PROTEIN-RELATED"/>
    <property type="match status" value="1"/>
</dbReference>
<dbReference type="EMBL" id="OW152842">
    <property type="protein sequence ID" value="CAH2064602.1"/>
    <property type="molecule type" value="Genomic_DNA"/>
</dbReference>
<dbReference type="Pfam" id="PF00076">
    <property type="entry name" value="RRM_1"/>
    <property type="match status" value="1"/>
</dbReference>
<dbReference type="InterPro" id="IPR000504">
    <property type="entry name" value="RRM_dom"/>
</dbReference>
<feature type="compositionally biased region" description="Basic and acidic residues" evidence="3">
    <location>
        <begin position="287"/>
        <end position="296"/>
    </location>
</feature>
<evidence type="ECO:0000256" key="1">
    <source>
        <dbReference type="ARBA" id="ARBA00022884"/>
    </source>
</evidence>
<protein>
    <recommendedName>
        <fullName evidence="4">RRM domain-containing protein</fullName>
    </recommendedName>
</protein>
<evidence type="ECO:0000256" key="3">
    <source>
        <dbReference type="SAM" id="MobiDB-lite"/>
    </source>
</evidence>
<feature type="domain" description="RRM" evidence="4">
    <location>
        <begin position="43"/>
        <end position="117"/>
    </location>
</feature>
<accession>A0ABN8IQZ5</accession>
<dbReference type="InterPro" id="IPR031961">
    <property type="entry name" value="DUF4780"/>
</dbReference>
<dbReference type="SMART" id="SM00360">
    <property type="entry name" value="RRM"/>
    <property type="match status" value="1"/>
</dbReference>
<dbReference type="PROSITE" id="PS50102">
    <property type="entry name" value="RRM"/>
    <property type="match status" value="1"/>
</dbReference>
<proteinExistence type="predicted"/>
<sequence length="1221" mass="137425">MARKSWNNHSQDWDPMRDDYNDTSYDAQYPDDDSGGGVQLDQCRLYITNIPKTLNEDGLRTLFSKYGTNVAAFLSKDAQKRFGLVTFESPGEAKLAMMKLNRTEPLNLNICIAHKKKTGRKQKESEERAPAYSCRDDSGSQCSRGRISRKQDDFQLSFNGDGELDQLKMDDDLTLASPDPHMNLEMIQLQMEQLKLKEAQLQCRQRMLLLNHVGKKQQLQGGSNRCIMPDGRIIVRNVNRDTELQASENFGDGDMNVGRDRSRGGSWDRSGSGSGGRSSTSTSTCVHCEERREKSHTARRVAGTNTPPGESRAGVGSGRKGSEHEHESTLYEFKFSDLASTGDEEDEATERLILSRATDYRDEVEVLLKLAIAPDGYPKLKMRLRQMEMFQRAIDGIVDMQLKAGLLKRVPSFHDCYLNRGAIVCVCKDPETRDWVVRVLAGMEERMGCQLMLLSTKVKRICLAALRIPSESWPATARDVFKLLQYFNPSLRTDSWRIYAQKKSADGAECTSLLVDRVSGEIMRGHAFKNVIDYASMDFELTGHAEIYYEGVSSGLRDDLSSVASRARLLGELRSGTLTEDVSSTRLEHKEEEIPHAAEVKRALEDSLNMDAMKKLKGVEYRSGDNEPIAWSAASEAEVADDKHDKADTVSLTRDRADSVMDSLVDSAVTVDSRRGVAYHRRTNYLHVDNELKLAITLEDYPESKLDGTHIRRLKRLFKEQLNKDVKAGRLASPILPRFHDVFLSNGAVVYVCDSLESKDYLTGILPKFISSTGLKLAFKEVSQLLRYTRVVMRLPKALAHLESNKITAQLPMRYPGLKPERWKCYSDVAGKQKRQFGVDPESLDVIRSPGFEFSYEGETIEFRVIDRKKRAASFNETEPKSTVADENEALWERISREMFRPIGADLTSASLSRTRANHYTDLVADDLKLYIGPPNYPESRLDEAALYKLKGELKTIVLEALRSGHEAIPQFHDLYLFDGVVFAICGDFESKSWLEGQLETVGARLGSNLRSTEYRGAVGIVSMQARTALDTDEVIATLQSLNPRLRTRFWRTISVVRSQGRLDAVLQIDRLSAQVITDPRFERRIGGEPVQFKLGHLQSLVRPKTALAYIERRRPQPEASDKDDAKTISALDGEDTDYCRMTLKVPAGILPERRDDFNVILDLLEDKNPGLNTELWRFACEGAYPSGGRFNLLVDKQSASVIKGEGFDGSLGGEQLKFLF</sequence>
<dbReference type="CDD" id="cd00590">
    <property type="entry name" value="RRM_SF"/>
    <property type="match status" value="1"/>
</dbReference>
<organism evidence="5 6">
    <name type="scientific">Iphiclides podalirius</name>
    <name type="common">scarce swallowtail</name>
    <dbReference type="NCBI Taxonomy" id="110791"/>
    <lineage>
        <taxon>Eukaryota</taxon>
        <taxon>Metazoa</taxon>
        <taxon>Ecdysozoa</taxon>
        <taxon>Arthropoda</taxon>
        <taxon>Hexapoda</taxon>
        <taxon>Insecta</taxon>
        <taxon>Pterygota</taxon>
        <taxon>Neoptera</taxon>
        <taxon>Endopterygota</taxon>
        <taxon>Lepidoptera</taxon>
        <taxon>Glossata</taxon>
        <taxon>Ditrysia</taxon>
        <taxon>Papilionoidea</taxon>
        <taxon>Papilionidae</taxon>
        <taxon>Papilioninae</taxon>
        <taxon>Iphiclides</taxon>
    </lineage>
</organism>
<feature type="region of interest" description="Disordered" evidence="3">
    <location>
        <begin position="245"/>
        <end position="327"/>
    </location>
</feature>
<name>A0ABN8IQZ5_9NEOP</name>
<dbReference type="Gene3D" id="3.30.70.330">
    <property type="match status" value="1"/>
</dbReference>
<feature type="non-terminal residue" evidence="5">
    <location>
        <position position="1"/>
    </location>
</feature>
<dbReference type="InterPro" id="IPR012677">
    <property type="entry name" value="Nucleotide-bd_a/b_plait_sf"/>
</dbReference>
<evidence type="ECO:0000313" key="5">
    <source>
        <dbReference type="EMBL" id="CAH2064602.1"/>
    </source>
</evidence>
<feature type="compositionally biased region" description="Low complexity" evidence="3">
    <location>
        <begin position="264"/>
        <end position="284"/>
    </location>
</feature>
<feature type="compositionally biased region" description="Basic and acidic residues" evidence="3">
    <location>
        <begin position="11"/>
        <end position="20"/>
    </location>
</feature>
<feature type="compositionally biased region" description="Basic and acidic residues" evidence="3">
    <location>
        <begin position="121"/>
        <end position="138"/>
    </location>
</feature>
<evidence type="ECO:0000256" key="2">
    <source>
        <dbReference type="PROSITE-ProRule" id="PRU00176"/>
    </source>
</evidence>
<dbReference type="Proteomes" id="UP000837857">
    <property type="component" value="Chromosome 30"/>
</dbReference>
<evidence type="ECO:0000313" key="6">
    <source>
        <dbReference type="Proteomes" id="UP000837857"/>
    </source>
</evidence>
<dbReference type="InterPro" id="IPR035979">
    <property type="entry name" value="RBD_domain_sf"/>
</dbReference>